<keyword evidence="3" id="KW-1185">Reference proteome</keyword>
<evidence type="ECO:0000259" key="1">
    <source>
        <dbReference type="Pfam" id="PF13456"/>
    </source>
</evidence>
<organism evidence="2 3">
    <name type="scientific">Stylosanthes scabra</name>
    <dbReference type="NCBI Taxonomy" id="79078"/>
    <lineage>
        <taxon>Eukaryota</taxon>
        <taxon>Viridiplantae</taxon>
        <taxon>Streptophyta</taxon>
        <taxon>Embryophyta</taxon>
        <taxon>Tracheophyta</taxon>
        <taxon>Spermatophyta</taxon>
        <taxon>Magnoliopsida</taxon>
        <taxon>eudicotyledons</taxon>
        <taxon>Gunneridae</taxon>
        <taxon>Pentapetalae</taxon>
        <taxon>rosids</taxon>
        <taxon>fabids</taxon>
        <taxon>Fabales</taxon>
        <taxon>Fabaceae</taxon>
        <taxon>Papilionoideae</taxon>
        <taxon>50 kb inversion clade</taxon>
        <taxon>dalbergioids sensu lato</taxon>
        <taxon>Dalbergieae</taxon>
        <taxon>Pterocarpus clade</taxon>
        <taxon>Stylosanthes</taxon>
    </lineage>
</organism>
<evidence type="ECO:0000313" key="3">
    <source>
        <dbReference type="Proteomes" id="UP001341840"/>
    </source>
</evidence>
<dbReference type="Proteomes" id="UP001341840">
    <property type="component" value="Unassembled WGS sequence"/>
</dbReference>
<evidence type="ECO:0000313" key="2">
    <source>
        <dbReference type="EMBL" id="MED6125952.1"/>
    </source>
</evidence>
<comment type="caution">
    <text evidence="2">The sequence shown here is derived from an EMBL/GenBank/DDBJ whole genome shotgun (WGS) entry which is preliminary data.</text>
</comment>
<dbReference type="EMBL" id="JASCZI010031101">
    <property type="protein sequence ID" value="MED6125952.1"/>
    <property type="molecule type" value="Genomic_DNA"/>
</dbReference>
<protein>
    <recommendedName>
        <fullName evidence="1">RNase H type-1 domain-containing protein</fullName>
    </recommendedName>
</protein>
<proteinExistence type="predicted"/>
<sequence length="72" mass="8468">MDCLEVFIALRYNSDDVYIAESDLFVKINDMLLIQWEVDFHYARREANQAADWLAKWGAARDVDNVDWIELG</sequence>
<dbReference type="InterPro" id="IPR002156">
    <property type="entry name" value="RNaseH_domain"/>
</dbReference>
<feature type="domain" description="RNase H type-1" evidence="1">
    <location>
        <begin position="22"/>
        <end position="57"/>
    </location>
</feature>
<dbReference type="Pfam" id="PF13456">
    <property type="entry name" value="RVT_3"/>
    <property type="match status" value="1"/>
</dbReference>
<gene>
    <name evidence="2" type="ORF">PIB30_073495</name>
</gene>
<reference evidence="2 3" key="1">
    <citation type="journal article" date="2023" name="Plants (Basel)">
        <title>Bridging the Gap: Combining Genomics and Transcriptomics Approaches to Understand Stylosanthes scabra, an Orphan Legume from the Brazilian Caatinga.</title>
        <authorList>
            <person name="Ferreira-Neto J.R.C."/>
            <person name="da Silva M.D."/>
            <person name="Binneck E."/>
            <person name="de Melo N.F."/>
            <person name="da Silva R.H."/>
            <person name="de Melo A.L.T.M."/>
            <person name="Pandolfi V."/>
            <person name="Bustamante F.O."/>
            <person name="Brasileiro-Vidal A.C."/>
            <person name="Benko-Iseppon A.M."/>
        </authorList>
    </citation>
    <scope>NUCLEOTIDE SEQUENCE [LARGE SCALE GENOMIC DNA]</scope>
    <source>
        <tissue evidence="2">Leaves</tissue>
    </source>
</reference>
<accession>A0ABU6RPQ8</accession>
<name>A0ABU6RPQ8_9FABA</name>
<feature type="non-terminal residue" evidence="2">
    <location>
        <position position="72"/>
    </location>
</feature>